<keyword evidence="2" id="KW-1185">Reference proteome</keyword>
<name>A0A1X7JB90_9BACL</name>
<gene>
    <name evidence="1" type="ORF">SAMN06295960_1418</name>
</gene>
<evidence type="ECO:0000313" key="1">
    <source>
        <dbReference type="EMBL" id="SMG25129.1"/>
    </source>
</evidence>
<organism evidence="1 2">
    <name type="scientific">Paenibacillus aquistagni</name>
    <dbReference type="NCBI Taxonomy" id="1852522"/>
    <lineage>
        <taxon>Bacteria</taxon>
        <taxon>Bacillati</taxon>
        <taxon>Bacillota</taxon>
        <taxon>Bacilli</taxon>
        <taxon>Bacillales</taxon>
        <taxon>Paenibacillaceae</taxon>
        <taxon>Paenibacillus</taxon>
    </lineage>
</organism>
<protein>
    <submittedName>
        <fullName evidence="1">Uncharacterized protein</fullName>
    </submittedName>
</protein>
<sequence length="107" mass="12296">MIVMSTNDGHGYSWMAKKEQGRRVIENGLALLIWKHHANNKLRYIVINPCVAAAHPKAAHHVHEASRNLFVTTFIHDKQNESIAKLYVETTSLYTYLNDSYDSSEQR</sequence>
<accession>A0A1X7JB90</accession>
<evidence type="ECO:0000313" key="2">
    <source>
        <dbReference type="Proteomes" id="UP000193834"/>
    </source>
</evidence>
<proteinExistence type="predicted"/>
<dbReference type="AlphaFoldDB" id="A0A1X7JB90"/>
<reference evidence="1 2" key="1">
    <citation type="submission" date="2017-04" db="EMBL/GenBank/DDBJ databases">
        <authorList>
            <person name="Afonso C.L."/>
            <person name="Miller P.J."/>
            <person name="Scott M.A."/>
            <person name="Spackman E."/>
            <person name="Goraichik I."/>
            <person name="Dimitrov K.M."/>
            <person name="Suarez D.L."/>
            <person name="Swayne D.E."/>
        </authorList>
    </citation>
    <scope>NUCLEOTIDE SEQUENCE [LARGE SCALE GENOMIC DNA]</scope>
    <source>
        <strain evidence="1 2">11</strain>
    </source>
</reference>
<dbReference type="Proteomes" id="UP000193834">
    <property type="component" value="Unassembled WGS sequence"/>
</dbReference>
<dbReference type="EMBL" id="FXAZ01000001">
    <property type="protein sequence ID" value="SMG25129.1"/>
    <property type="molecule type" value="Genomic_DNA"/>
</dbReference>